<proteinExistence type="inferred from homology"/>
<reference evidence="8" key="1">
    <citation type="submission" date="2020-05" db="EMBL/GenBank/DDBJ databases">
        <authorList>
            <person name="Chiriac C."/>
            <person name="Salcher M."/>
            <person name="Ghai R."/>
            <person name="Kavagutti S V."/>
        </authorList>
    </citation>
    <scope>NUCLEOTIDE SEQUENCE</scope>
</reference>
<protein>
    <recommendedName>
        <fullName evidence="2">phosphoribosylaminoimidazolesuccinocarboxamide synthase</fullName>
        <ecNumber evidence="2">6.3.2.6</ecNumber>
    </recommendedName>
</protein>
<gene>
    <name evidence="8" type="ORF">UFOPK2166_00204</name>
</gene>
<dbReference type="PROSITE" id="PS01057">
    <property type="entry name" value="SAICAR_SYNTHETASE_1"/>
    <property type="match status" value="1"/>
</dbReference>
<dbReference type="PANTHER" id="PTHR43700">
    <property type="entry name" value="PHOSPHORIBOSYLAMINOIMIDAZOLE-SUCCINOCARBOXAMIDE SYNTHASE"/>
    <property type="match status" value="1"/>
</dbReference>
<sequence length="315" mass="34752">MQTVEPLADITLPLPDRRVGKVRVSYSLPNNTRLFVTTDRLSAFDQIVAVVPYKGQVLNQLAAWWFAQTADIIDNHIISLPDPNATVAVAATPLPVEVVVRGVMTGSTSTSLWKQYEQGKRNIYGYSFADGITKNTLLPKPIITPTSKGEDGAHDEPLTCEEVASRGLVDSATWNIVQDAALALFQRGQEVAKKAGLLLADTKYEFGIHPDGRVLIIDEMHTPDSSRFWELSNYHERLAAGKEPESLDKEPIRLALDAVGYRGDSEPPLLDQSVVDATTARYIKAFERITATTFVPGEYPIQPRLIQALEKAQLL</sequence>
<dbReference type="GO" id="GO:0004639">
    <property type="term" value="F:phosphoribosylaminoimidazolesuccinocarboxamide synthase activity"/>
    <property type="evidence" value="ECO:0007669"/>
    <property type="project" value="UniProtKB-EC"/>
</dbReference>
<dbReference type="PANTHER" id="PTHR43700:SF1">
    <property type="entry name" value="PHOSPHORIBOSYLAMINOIMIDAZOLE-SUCCINOCARBOXAMIDE SYNTHASE"/>
    <property type="match status" value="1"/>
</dbReference>
<dbReference type="Pfam" id="PF01259">
    <property type="entry name" value="SAICAR_synt"/>
    <property type="match status" value="1"/>
</dbReference>
<evidence type="ECO:0000256" key="5">
    <source>
        <dbReference type="ARBA" id="ARBA00022755"/>
    </source>
</evidence>
<dbReference type="SUPFAM" id="SSF56104">
    <property type="entry name" value="SAICAR synthase-like"/>
    <property type="match status" value="1"/>
</dbReference>
<evidence type="ECO:0000256" key="6">
    <source>
        <dbReference type="ARBA" id="ARBA00022840"/>
    </source>
</evidence>
<organism evidence="8">
    <name type="scientific">freshwater metagenome</name>
    <dbReference type="NCBI Taxonomy" id="449393"/>
    <lineage>
        <taxon>unclassified sequences</taxon>
        <taxon>metagenomes</taxon>
        <taxon>ecological metagenomes</taxon>
    </lineage>
</organism>
<dbReference type="CDD" id="cd01414">
    <property type="entry name" value="SAICAR_synt_Sc"/>
    <property type="match status" value="1"/>
</dbReference>
<evidence type="ECO:0000313" key="8">
    <source>
        <dbReference type="EMBL" id="CAB4640991.1"/>
    </source>
</evidence>
<keyword evidence="4" id="KW-0547">Nucleotide-binding</keyword>
<evidence type="ECO:0000256" key="1">
    <source>
        <dbReference type="ARBA" id="ARBA00004672"/>
    </source>
</evidence>
<dbReference type="Gene3D" id="3.30.470.20">
    <property type="entry name" value="ATP-grasp fold, B domain"/>
    <property type="match status" value="1"/>
</dbReference>
<dbReference type="InterPro" id="IPR018236">
    <property type="entry name" value="SAICAR_synthetase_CS"/>
</dbReference>
<evidence type="ECO:0000256" key="2">
    <source>
        <dbReference type="ARBA" id="ARBA00012217"/>
    </source>
</evidence>
<dbReference type="GO" id="GO:0005524">
    <property type="term" value="F:ATP binding"/>
    <property type="evidence" value="ECO:0007669"/>
    <property type="project" value="UniProtKB-KW"/>
</dbReference>
<comment type="pathway">
    <text evidence="1">Purine metabolism; IMP biosynthesis via de novo pathway; 5-amino-1-(5-phospho-D-ribosyl)imidazole-4-carboxamide from 5-amino-1-(5-phospho-D-ribosyl)imidazole-4-carboxylate: step 1/2.</text>
</comment>
<dbReference type="GO" id="GO:0005737">
    <property type="term" value="C:cytoplasm"/>
    <property type="evidence" value="ECO:0007669"/>
    <property type="project" value="TreeGrafter"/>
</dbReference>
<evidence type="ECO:0000259" key="7">
    <source>
        <dbReference type="Pfam" id="PF01259"/>
    </source>
</evidence>
<keyword evidence="6" id="KW-0067">ATP-binding</keyword>
<keyword evidence="3" id="KW-0436">Ligase</keyword>
<accession>A0A6J6JTZ5</accession>
<dbReference type="GO" id="GO:0006189">
    <property type="term" value="P:'de novo' IMP biosynthetic process"/>
    <property type="evidence" value="ECO:0007669"/>
    <property type="project" value="UniProtKB-UniPathway"/>
</dbReference>
<feature type="domain" description="SAICAR synthetase/ADE2 N-terminal" evidence="7">
    <location>
        <begin position="20"/>
        <end position="259"/>
    </location>
</feature>
<dbReference type="EC" id="6.3.2.6" evidence="2"/>
<dbReference type="InterPro" id="IPR028923">
    <property type="entry name" value="SAICAR_synt/ADE2_N"/>
</dbReference>
<dbReference type="EMBL" id="CAEZWB010000014">
    <property type="protein sequence ID" value="CAB4640991.1"/>
    <property type="molecule type" value="Genomic_DNA"/>
</dbReference>
<dbReference type="NCBIfam" id="NF009251">
    <property type="entry name" value="PRK12607.1"/>
    <property type="match status" value="1"/>
</dbReference>
<dbReference type="UniPathway" id="UPA00074">
    <property type="reaction ID" value="UER00131"/>
</dbReference>
<evidence type="ECO:0000256" key="4">
    <source>
        <dbReference type="ARBA" id="ARBA00022741"/>
    </source>
</evidence>
<dbReference type="AlphaFoldDB" id="A0A6J6JTZ5"/>
<dbReference type="Gene3D" id="3.30.200.20">
    <property type="entry name" value="Phosphorylase Kinase, domain 1"/>
    <property type="match status" value="1"/>
</dbReference>
<dbReference type="HAMAP" id="MF_00137">
    <property type="entry name" value="SAICAR_synth"/>
    <property type="match status" value="1"/>
</dbReference>
<dbReference type="PROSITE" id="PS01058">
    <property type="entry name" value="SAICAR_SYNTHETASE_2"/>
    <property type="match status" value="1"/>
</dbReference>
<evidence type="ECO:0000256" key="3">
    <source>
        <dbReference type="ARBA" id="ARBA00022598"/>
    </source>
</evidence>
<name>A0A6J6JTZ5_9ZZZZ</name>
<keyword evidence="5" id="KW-0658">Purine biosynthesis</keyword>